<dbReference type="Proteomes" id="UP000742024">
    <property type="component" value="Unassembled WGS sequence"/>
</dbReference>
<keyword evidence="3 10" id="KW-0436">Ligase</keyword>
<evidence type="ECO:0000256" key="5">
    <source>
        <dbReference type="ARBA" id="ARBA00022741"/>
    </source>
</evidence>
<dbReference type="PROSITE" id="PS00178">
    <property type="entry name" value="AA_TRNA_LIGASE_I"/>
    <property type="match status" value="1"/>
</dbReference>
<dbReference type="InterPro" id="IPR002305">
    <property type="entry name" value="aa-tRNA-synth_Ic"/>
</dbReference>
<feature type="compositionally biased region" description="Basic and acidic residues" evidence="11">
    <location>
        <begin position="618"/>
        <end position="629"/>
    </location>
</feature>
<dbReference type="Gene3D" id="3.40.50.620">
    <property type="entry name" value="HUPs"/>
    <property type="match status" value="1"/>
</dbReference>
<feature type="region of interest" description="Disordered" evidence="11">
    <location>
        <begin position="592"/>
        <end position="682"/>
    </location>
</feature>
<proteinExistence type="inferred from homology"/>
<evidence type="ECO:0000256" key="11">
    <source>
        <dbReference type="SAM" id="MobiDB-lite"/>
    </source>
</evidence>
<protein>
    <recommendedName>
        <fullName evidence="10">Tyrosine--tRNA ligase</fullName>
        <ecNumber evidence="10">6.1.1.1</ecNumber>
    </recommendedName>
    <alternativeName>
        <fullName evidence="10">Tyrosyl-tRNA synthetase</fullName>
    </alternativeName>
</protein>
<keyword evidence="7 10" id="KW-0648">Protein biosynthesis</keyword>
<evidence type="ECO:0000259" key="12">
    <source>
        <dbReference type="Pfam" id="PF16714"/>
    </source>
</evidence>
<dbReference type="EC" id="6.1.1.1" evidence="10"/>
<dbReference type="Pfam" id="PF00579">
    <property type="entry name" value="tRNA-synt_1b"/>
    <property type="match status" value="1"/>
</dbReference>
<dbReference type="PANTHER" id="PTHR11766:SF0">
    <property type="entry name" value="TYROSINE--TRNA LIGASE, MITOCHONDRIAL"/>
    <property type="match status" value="1"/>
</dbReference>
<evidence type="ECO:0000313" key="15">
    <source>
        <dbReference type="Proteomes" id="UP000742024"/>
    </source>
</evidence>
<dbReference type="PANTHER" id="PTHR11766">
    <property type="entry name" value="TYROSYL-TRNA SYNTHETASE"/>
    <property type="match status" value="1"/>
</dbReference>
<keyword evidence="5 10" id="KW-0547">Nucleotide-binding</keyword>
<dbReference type="Pfam" id="PF16714">
    <property type="entry name" value="TyrRSs_C"/>
    <property type="match status" value="1"/>
</dbReference>
<dbReference type="GO" id="GO:0004831">
    <property type="term" value="F:tyrosine-tRNA ligase activity"/>
    <property type="evidence" value="ECO:0007669"/>
    <property type="project" value="UniProtKB-EC"/>
</dbReference>
<keyword evidence="8 10" id="KW-0030">Aminoacyl-tRNA synthetase</keyword>
<evidence type="ECO:0000256" key="9">
    <source>
        <dbReference type="ARBA" id="ARBA00048248"/>
    </source>
</evidence>
<dbReference type="GO" id="GO:0003723">
    <property type="term" value="F:RNA binding"/>
    <property type="evidence" value="ECO:0007669"/>
    <property type="project" value="InterPro"/>
</dbReference>
<dbReference type="GO" id="GO:0005524">
    <property type="term" value="F:ATP binding"/>
    <property type="evidence" value="ECO:0007669"/>
    <property type="project" value="UniProtKB-KW"/>
</dbReference>
<feature type="domain" description="Tyrosyl-tRNA synthetase C-terminal" evidence="12">
    <location>
        <begin position="425"/>
        <end position="541"/>
    </location>
</feature>
<comment type="caution">
    <text evidence="14">The sequence shown here is derived from an EMBL/GenBank/DDBJ whole genome shotgun (WGS) entry which is preliminary data.</text>
</comment>
<dbReference type="SUPFAM" id="SSF52374">
    <property type="entry name" value="Nucleotidylyl transferase"/>
    <property type="match status" value="1"/>
</dbReference>
<comment type="similarity">
    <text evidence="2 10">Belongs to the class-I aminoacyl-tRNA synthetase family.</text>
</comment>
<comment type="subcellular location">
    <subcellularLocation>
        <location evidence="1">Mitochondrion matrix</location>
    </subcellularLocation>
</comment>
<dbReference type="Gene3D" id="1.10.240.10">
    <property type="entry name" value="Tyrosyl-Transfer RNA Synthetase"/>
    <property type="match status" value="1"/>
</dbReference>
<keyword evidence="15" id="KW-1185">Reference proteome</keyword>
<name>A0A9P7MZR1_9HYPO</name>
<organism evidence="14 16">
    <name type="scientific">Claviceps arundinis</name>
    <dbReference type="NCBI Taxonomy" id="1623583"/>
    <lineage>
        <taxon>Eukaryota</taxon>
        <taxon>Fungi</taxon>
        <taxon>Dikarya</taxon>
        <taxon>Ascomycota</taxon>
        <taxon>Pezizomycotina</taxon>
        <taxon>Sordariomycetes</taxon>
        <taxon>Hypocreomycetidae</taxon>
        <taxon>Hypocreales</taxon>
        <taxon>Clavicipitaceae</taxon>
        <taxon>Claviceps</taxon>
    </lineage>
</organism>
<evidence type="ECO:0000256" key="2">
    <source>
        <dbReference type="ARBA" id="ARBA00005594"/>
    </source>
</evidence>
<dbReference type="InterPro" id="IPR002307">
    <property type="entry name" value="Tyr-tRNA-ligase"/>
</dbReference>
<evidence type="ECO:0000256" key="6">
    <source>
        <dbReference type="ARBA" id="ARBA00022840"/>
    </source>
</evidence>
<evidence type="ECO:0000256" key="4">
    <source>
        <dbReference type="ARBA" id="ARBA00022664"/>
    </source>
</evidence>
<dbReference type="Proteomes" id="UP000784919">
    <property type="component" value="Unassembled WGS sequence"/>
</dbReference>
<dbReference type="AlphaFoldDB" id="A0A9P7MZR1"/>
<feature type="compositionally biased region" description="Basic and acidic residues" evidence="11">
    <location>
        <begin position="646"/>
        <end position="659"/>
    </location>
</feature>
<dbReference type="CDD" id="cd00805">
    <property type="entry name" value="TyrRS_core"/>
    <property type="match status" value="1"/>
</dbReference>
<accession>A0A9P7MZR1</accession>
<dbReference type="GO" id="GO:0005829">
    <property type="term" value="C:cytosol"/>
    <property type="evidence" value="ECO:0007669"/>
    <property type="project" value="TreeGrafter"/>
</dbReference>
<evidence type="ECO:0000313" key="13">
    <source>
        <dbReference type="EMBL" id="KAG5959118.1"/>
    </source>
</evidence>
<dbReference type="InterPro" id="IPR036986">
    <property type="entry name" value="S4_RNA-bd_sf"/>
</dbReference>
<evidence type="ECO:0000256" key="3">
    <source>
        <dbReference type="ARBA" id="ARBA00022598"/>
    </source>
</evidence>
<dbReference type="InterPro" id="IPR001412">
    <property type="entry name" value="aa-tRNA-synth_I_CS"/>
</dbReference>
<keyword evidence="4" id="KW-0507">mRNA processing</keyword>
<dbReference type="GO" id="GO:0006437">
    <property type="term" value="P:tyrosyl-tRNA aminoacylation"/>
    <property type="evidence" value="ECO:0007669"/>
    <property type="project" value="InterPro"/>
</dbReference>
<evidence type="ECO:0000256" key="8">
    <source>
        <dbReference type="ARBA" id="ARBA00023146"/>
    </source>
</evidence>
<dbReference type="FunFam" id="1.10.240.10:FF:000001">
    <property type="entry name" value="Tyrosine--tRNA ligase"/>
    <property type="match status" value="1"/>
</dbReference>
<dbReference type="Gene3D" id="3.10.290.10">
    <property type="entry name" value="RNA-binding S4 domain"/>
    <property type="match status" value="1"/>
</dbReference>
<dbReference type="GO" id="GO:0006397">
    <property type="term" value="P:mRNA processing"/>
    <property type="evidence" value="ECO:0007669"/>
    <property type="project" value="UniProtKB-KW"/>
</dbReference>
<dbReference type="EMBL" id="SRPR01000130">
    <property type="protein sequence ID" value="KAG5959118.1"/>
    <property type="molecule type" value="Genomic_DNA"/>
</dbReference>
<dbReference type="InterPro" id="IPR014729">
    <property type="entry name" value="Rossmann-like_a/b/a_fold"/>
</dbReference>
<evidence type="ECO:0000256" key="10">
    <source>
        <dbReference type="RuleBase" id="RU361234"/>
    </source>
</evidence>
<feature type="compositionally biased region" description="Basic residues" evidence="11">
    <location>
        <begin position="660"/>
        <end position="682"/>
    </location>
</feature>
<keyword evidence="6 10" id="KW-0067">ATP-binding</keyword>
<evidence type="ECO:0000313" key="16">
    <source>
        <dbReference type="Proteomes" id="UP000784919"/>
    </source>
</evidence>
<sequence>MPLRSSAPRSLLRCVAQLGRCEARQIRGISTSYLEKLNAAEERWEEKAERIRKGEERHVLDVLEERGYIKDITGTRENMKEIIRMKRIGAYVGVDPTADSLHIGHLLPFMPLFWLWFHGHPAITLLGGSTGRIGDPSYRSTDREPLTNAQLSKNITKLHYQLTRIWSNVCALRDKYNYEKDWAARRALLNNSMWLQGLSIYDFSKRLAKHTRVGSMLARDSVKKRMEDGDGMSVAELMYPLYQGWDFWHLYNKLNIQLQIGGSDQFGNIVAGVEAVKIIRASEELPSARMPTGWQHEPLGFTVPLQLDSSGEKIGKSAGNGIWLDDFKTSAFDLYGYFVRRSDEDVERLLKLYTFMPMDKIQEIMTQHQADPSKRVAQHTLAFEVLSLVHGTQRALQEAKQHEFLFGSELPKIYHEPAPHTGIITANNAPRSDIELPQSIMKLSPAKILFAAGLVGSSSEGQRIVTAEGAYIAAQPGQTRGLVPGNLNWTPIKMWFPEETARYLIDGKMLILRKGKHNIRIVELVPDAEWKESGRTYPGEPYTGVVRLMQDKLQKEAEADDGETLSQSAIKRRIREKGKMIARQTLIAEAEESGEPLSKGDLKKRMAEKPWAKSGRVNRRDNEDRWDRDEKDDDSNAFGNAFRNSKSMEDKDSSWETKERPKRNSAKPQHRWQGRGHVSSRR</sequence>
<feature type="compositionally biased region" description="Basic and acidic residues" evidence="11">
    <location>
        <begin position="598"/>
        <end position="611"/>
    </location>
</feature>
<dbReference type="GO" id="GO:0005759">
    <property type="term" value="C:mitochondrial matrix"/>
    <property type="evidence" value="ECO:0007669"/>
    <property type="project" value="UniProtKB-SubCell"/>
</dbReference>
<dbReference type="EMBL" id="SRPS01000010">
    <property type="protein sequence ID" value="KAG5977185.1"/>
    <property type="molecule type" value="Genomic_DNA"/>
</dbReference>
<comment type="catalytic activity">
    <reaction evidence="9 10">
        <text>tRNA(Tyr) + L-tyrosine + ATP = L-tyrosyl-tRNA(Tyr) + AMP + diphosphate + H(+)</text>
        <dbReference type="Rhea" id="RHEA:10220"/>
        <dbReference type="Rhea" id="RHEA-COMP:9706"/>
        <dbReference type="Rhea" id="RHEA-COMP:9707"/>
        <dbReference type="ChEBI" id="CHEBI:15378"/>
        <dbReference type="ChEBI" id="CHEBI:30616"/>
        <dbReference type="ChEBI" id="CHEBI:33019"/>
        <dbReference type="ChEBI" id="CHEBI:58315"/>
        <dbReference type="ChEBI" id="CHEBI:78442"/>
        <dbReference type="ChEBI" id="CHEBI:78536"/>
        <dbReference type="ChEBI" id="CHEBI:456215"/>
        <dbReference type="EC" id="6.1.1.1"/>
    </reaction>
</comment>
<dbReference type="InterPro" id="IPR024088">
    <property type="entry name" value="Tyr-tRNA-ligase_bac-type"/>
</dbReference>
<evidence type="ECO:0000313" key="14">
    <source>
        <dbReference type="EMBL" id="KAG5977185.1"/>
    </source>
</evidence>
<dbReference type="OrthoDB" id="337870at2759"/>
<reference evidence="14 15" key="1">
    <citation type="journal article" date="2020" name="bioRxiv">
        <title>Whole genome comparisons of ergot fungi reveals the divergence and evolution of species within the genus Claviceps are the result of varying mechanisms driving genome evolution and host range expansion.</title>
        <authorList>
            <person name="Wyka S.A."/>
            <person name="Mondo S.J."/>
            <person name="Liu M."/>
            <person name="Dettman J."/>
            <person name="Nalam V."/>
            <person name="Broders K.D."/>
        </authorList>
    </citation>
    <scope>NUCLEOTIDE SEQUENCE</scope>
    <source>
        <strain evidence="14">CCC 1102</strain>
        <strain evidence="13 15">LM583</strain>
    </source>
</reference>
<gene>
    <name evidence="14" type="ORF">E4U56_000149</name>
    <name evidence="13" type="ORF">E4U57_000950</name>
</gene>
<dbReference type="PRINTS" id="PR01040">
    <property type="entry name" value="TRNASYNTHTYR"/>
</dbReference>
<dbReference type="InterPro" id="IPR032005">
    <property type="entry name" value="TyrRSs_C"/>
</dbReference>
<dbReference type="NCBIfam" id="TIGR00234">
    <property type="entry name" value="tyrS"/>
    <property type="match status" value="1"/>
</dbReference>
<evidence type="ECO:0000256" key="1">
    <source>
        <dbReference type="ARBA" id="ARBA00004305"/>
    </source>
</evidence>
<evidence type="ECO:0000256" key="7">
    <source>
        <dbReference type="ARBA" id="ARBA00022917"/>
    </source>
</evidence>
<dbReference type="FunFam" id="3.40.50.620:FF:000227">
    <property type="entry name" value="Tyrosine--tRNA ligase"/>
    <property type="match status" value="1"/>
</dbReference>